<dbReference type="AlphaFoldDB" id="A0A1Q8CZ47"/>
<dbReference type="Proteomes" id="UP000185596">
    <property type="component" value="Unassembled WGS sequence"/>
</dbReference>
<protein>
    <recommendedName>
        <fullName evidence="4">Thymidylate kinase</fullName>
    </recommendedName>
</protein>
<evidence type="ECO:0000256" key="1">
    <source>
        <dbReference type="SAM" id="MobiDB-lite"/>
    </source>
</evidence>
<keyword evidence="3" id="KW-1185">Reference proteome</keyword>
<dbReference type="EMBL" id="MSIE01000001">
    <property type="protein sequence ID" value="OLF19624.1"/>
    <property type="molecule type" value="Genomic_DNA"/>
</dbReference>
<accession>A0A1Q8CZ47</accession>
<sequence>MNPDPSRGTIAQRPFISGILLDGHECSGKTSLARLITAELRARGHEVTQSHGTLTKGGLVDAMLSEAVAVFDDATDRPFRDLGLWRRFNSMRSAQLIVDAELAAQQRPSEQEVVRVQDRYWLTQQSFNTFLTPGECYLAPEWIRARAPRFTVQIYLTCAPAARRERMAAREGPAKHAVNAFLRRHLDEIVRLDELTTRQIVDDPEWTVLCSDRSTAPELAAHVLELFDNDSRTAGDATTSGRVLTHPTVRKATAS</sequence>
<dbReference type="SUPFAM" id="SSF52540">
    <property type="entry name" value="P-loop containing nucleoside triphosphate hydrolases"/>
    <property type="match status" value="1"/>
</dbReference>
<gene>
    <name evidence="2" type="ORF">BU204_01585</name>
</gene>
<dbReference type="InterPro" id="IPR027417">
    <property type="entry name" value="P-loop_NTPase"/>
</dbReference>
<reference evidence="2 3" key="1">
    <citation type="submission" date="2016-12" db="EMBL/GenBank/DDBJ databases">
        <title>The draft genome sequence of Actinophytocola sp. 11-183.</title>
        <authorList>
            <person name="Wang W."/>
            <person name="Yuan L."/>
        </authorList>
    </citation>
    <scope>NUCLEOTIDE SEQUENCE [LARGE SCALE GENOMIC DNA]</scope>
    <source>
        <strain evidence="2 3">11-183</strain>
    </source>
</reference>
<evidence type="ECO:0000313" key="3">
    <source>
        <dbReference type="Proteomes" id="UP000185596"/>
    </source>
</evidence>
<name>A0A1Q8CZ47_9PSEU</name>
<dbReference type="RefSeq" id="WP_075123658.1">
    <property type="nucleotide sequence ID" value="NZ_MSIE01000001.1"/>
</dbReference>
<feature type="region of interest" description="Disordered" evidence="1">
    <location>
        <begin position="234"/>
        <end position="255"/>
    </location>
</feature>
<comment type="caution">
    <text evidence="2">The sequence shown here is derived from an EMBL/GenBank/DDBJ whole genome shotgun (WGS) entry which is preliminary data.</text>
</comment>
<evidence type="ECO:0008006" key="4">
    <source>
        <dbReference type="Google" id="ProtNLM"/>
    </source>
</evidence>
<dbReference type="STRING" id="1912961.BU204_01585"/>
<organism evidence="2 3">
    <name type="scientific">Actinophytocola xanthii</name>
    <dbReference type="NCBI Taxonomy" id="1912961"/>
    <lineage>
        <taxon>Bacteria</taxon>
        <taxon>Bacillati</taxon>
        <taxon>Actinomycetota</taxon>
        <taxon>Actinomycetes</taxon>
        <taxon>Pseudonocardiales</taxon>
        <taxon>Pseudonocardiaceae</taxon>
    </lineage>
</organism>
<dbReference type="Gene3D" id="3.40.50.300">
    <property type="entry name" value="P-loop containing nucleotide triphosphate hydrolases"/>
    <property type="match status" value="1"/>
</dbReference>
<proteinExistence type="predicted"/>
<dbReference type="OrthoDB" id="5181252at2"/>
<evidence type="ECO:0000313" key="2">
    <source>
        <dbReference type="EMBL" id="OLF19624.1"/>
    </source>
</evidence>